<sequence length="149" mass="17811">MNEEKLKEKIIAILLEYQGKSYTNKTVEQFVELVYQAMHKQRTSAQNRALHKNFDLIAEKMNDAGYDVRETIKMSIPFTTQIVKDYIWRPFQKKMFSKESTTELERNSGEIQQIHEVVMRELGERLGIEYHDFPYSPEKRKEFEDSILR</sequence>
<name>A0A6H1ZQX2_9ZZZZ</name>
<organism evidence="1">
    <name type="scientific">viral metagenome</name>
    <dbReference type="NCBI Taxonomy" id="1070528"/>
    <lineage>
        <taxon>unclassified sequences</taxon>
        <taxon>metagenomes</taxon>
        <taxon>organismal metagenomes</taxon>
    </lineage>
</organism>
<evidence type="ECO:0000313" key="1">
    <source>
        <dbReference type="EMBL" id="QJA49600.1"/>
    </source>
</evidence>
<proteinExistence type="predicted"/>
<dbReference type="EMBL" id="MT144144">
    <property type="protein sequence ID" value="QJA49600.1"/>
    <property type="molecule type" value="Genomic_DNA"/>
</dbReference>
<dbReference type="AlphaFoldDB" id="A0A6H1ZQX2"/>
<reference evidence="1" key="1">
    <citation type="submission" date="2020-03" db="EMBL/GenBank/DDBJ databases">
        <title>The deep terrestrial virosphere.</title>
        <authorList>
            <person name="Holmfeldt K."/>
            <person name="Nilsson E."/>
            <person name="Simone D."/>
            <person name="Lopez-Fernandez M."/>
            <person name="Wu X."/>
            <person name="de Brujin I."/>
            <person name="Lundin D."/>
            <person name="Andersson A."/>
            <person name="Bertilsson S."/>
            <person name="Dopson M."/>
        </authorList>
    </citation>
    <scope>NUCLEOTIDE SEQUENCE</scope>
    <source>
        <strain evidence="1">TM448A01407</strain>
    </source>
</reference>
<protein>
    <submittedName>
        <fullName evidence="1">Uncharacterized protein</fullName>
    </submittedName>
</protein>
<gene>
    <name evidence="1" type="ORF">TM448A01407_0019</name>
</gene>
<accession>A0A6H1ZQX2</accession>